<protein>
    <submittedName>
        <fullName evidence="1">Uncharacterized protein</fullName>
    </submittedName>
</protein>
<name>A0A0G3GVQ9_9CORY</name>
<dbReference type="Proteomes" id="UP000035199">
    <property type="component" value="Plasmid phiCmus45274"/>
</dbReference>
<reference evidence="1 3" key="1">
    <citation type="journal article" date="2015" name="Genome Announc.">
        <title>Complete Genome Sequence of the Type Strain Corynebacterium mustelae DSM 45274, Isolated from Various Tissues of a Male Ferret with Lethal Sepsis.</title>
        <authorList>
            <person name="Ruckert C."/>
            <person name="Eimer J."/>
            <person name="Winkler A."/>
            <person name="Tauch A."/>
        </authorList>
    </citation>
    <scope>NUCLEOTIDE SEQUENCE [LARGE SCALE GENOMIC DNA]</scope>
    <source>
        <strain evidence="1 3">DSM 45274</strain>
        <plasmid evidence="2">phiCmus45274</plasmid>
        <plasmid evidence="3">Plasmid phiCmus45274</plasmid>
    </source>
</reference>
<geneLocation type="plasmid" evidence="2 3">
    <name>phiCmus45274</name>
</geneLocation>
<dbReference type="PATRIC" id="fig|571915.4.peg.3381"/>
<dbReference type="RefSeq" id="WP_047261489.1">
    <property type="nucleotide sequence ID" value="NZ_CP011542.1"/>
</dbReference>
<evidence type="ECO:0000313" key="3">
    <source>
        <dbReference type="Proteomes" id="UP000035199"/>
    </source>
</evidence>
<reference evidence="3" key="2">
    <citation type="submission" date="2015-05" db="EMBL/GenBank/DDBJ databases">
        <title>Complete genome sequence of Corynebacterium mustelae DSM 45274, isolated from various tissues of a male ferret with lethal sepsis.</title>
        <authorList>
            <person name="Ruckert C."/>
            <person name="Albersmeier A."/>
            <person name="Winkler A."/>
            <person name="Tauch A."/>
        </authorList>
    </citation>
    <scope>NUCLEOTIDE SEQUENCE [LARGE SCALE GENOMIC DNA]</scope>
    <source>
        <strain evidence="3">DSM 45274</strain>
        <plasmid evidence="3">Plasmid phiCmus45274</plasmid>
    </source>
</reference>
<keyword evidence="2" id="KW-0614">Plasmid</keyword>
<organism evidence="1 3">
    <name type="scientific">Corynebacterium mustelae</name>
    <dbReference type="NCBI Taxonomy" id="571915"/>
    <lineage>
        <taxon>Bacteria</taxon>
        <taxon>Bacillati</taxon>
        <taxon>Actinomycetota</taxon>
        <taxon>Actinomycetes</taxon>
        <taxon>Mycobacteriales</taxon>
        <taxon>Corynebacteriaceae</taxon>
        <taxon>Corynebacterium</taxon>
    </lineage>
</organism>
<dbReference type="KEGG" id="cmv:CMUST_15760"/>
<dbReference type="AlphaFoldDB" id="A0A0G3GVQ9"/>
<accession>A0A0G3GVQ9</accession>
<dbReference type="Proteomes" id="UP000035199">
    <property type="component" value="Chromosome"/>
</dbReference>
<dbReference type="EMBL" id="CP011544">
    <property type="protein sequence ID" value="AKK07440.1"/>
    <property type="molecule type" value="Genomic_DNA"/>
</dbReference>
<dbReference type="EMBL" id="CP011542">
    <property type="protein sequence ID" value="AKK05234.1"/>
    <property type="molecule type" value="Genomic_DNA"/>
</dbReference>
<evidence type="ECO:0000313" key="1">
    <source>
        <dbReference type="EMBL" id="AKK05234.1"/>
    </source>
</evidence>
<gene>
    <name evidence="1" type="ORF">CMUST_04460</name>
    <name evidence="2" type="ORF">CMUST_15760</name>
</gene>
<proteinExistence type="predicted"/>
<dbReference type="KEGG" id="cmv:CMUST_04460"/>
<dbReference type="OrthoDB" id="5197973at2"/>
<dbReference type="STRING" id="571915.CMUST_04460"/>
<sequence length="127" mass="13409">MQLAVSKQDFGGDNRSWLGSAHGVEGARTVTLDGTKFAAFKKNGTIPSGIPLKEADGKFEPVTDNGDKLAGFLLTAQEFKESAGDVVAPMLERGRVRVSRLPSGAHDVTALTTPNPLFVLVKKGSGR</sequence>
<keyword evidence="3" id="KW-1185">Reference proteome</keyword>
<evidence type="ECO:0000313" key="2">
    <source>
        <dbReference type="EMBL" id="AKK07440.1"/>
    </source>
</evidence>